<organism evidence="1 2">
    <name type="scientific">Xenorhabdus littoralis</name>
    <dbReference type="NCBI Taxonomy" id="2582835"/>
    <lineage>
        <taxon>Bacteria</taxon>
        <taxon>Pseudomonadati</taxon>
        <taxon>Pseudomonadota</taxon>
        <taxon>Gammaproteobacteria</taxon>
        <taxon>Enterobacterales</taxon>
        <taxon>Morganellaceae</taxon>
        <taxon>Xenorhabdus</taxon>
    </lineage>
</organism>
<sequence length="351" mass="40432">MYHHEYEEQDKKQDDYSHWVGVNGIRVRIRGMNDSTRLFANGRNVVAVDVHIIPTDANGKDISIFSSKFLNHVYLIDYETGEHLTRQAKGVSRDNCTWAYRNSPNSFTELPDISDYFTKKTITAFDSELTTNMVTFYVYCFRAEEKKIGAFIKTPNGDEYTSQGTESGQSGFNSHIQLIGIPEIIYSTETIDITDYASHRRIDSNDDWEYHNTYVSLKNNSLQRERRIIYVDIAGRSNAAYSVFHTGRYNNIFHYIWEIGCVSDVKLNLDGTDWGIGKFTYDISATIKEMPGALCFTVLYIKYLNPPYKNINTKLRITLYDQYGNTGDFIVKSKDPTRSKIELQSVNNDEP</sequence>
<keyword evidence="2" id="KW-1185">Reference proteome</keyword>
<protein>
    <submittedName>
        <fullName evidence="1">Uncharacterized protein</fullName>
    </submittedName>
</protein>
<proteinExistence type="predicted"/>
<evidence type="ECO:0000313" key="1">
    <source>
        <dbReference type="EMBL" id="MDX7997722.1"/>
    </source>
</evidence>
<name>A0ABU4SGE3_9GAMM</name>
<comment type="caution">
    <text evidence="1">The sequence shown here is derived from an EMBL/GenBank/DDBJ whole genome shotgun (WGS) entry which is preliminary data.</text>
</comment>
<evidence type="ECO:0000313" key="2">
    <source>
        <dbReference type="Proteomes" id="UP001271640"/>
    </source>
</evidence>
<accession>A0ABU4SGE3</accession>
<reference evidence="2" key="1">
    <citation type="journal article" date="2024" name="Toxins">
        <title>Genome Sequence Analysis of Native Xenorhabdus Strains Isolated from Entomopathogenic Nematodes in Argentina.</title>
        <authorList>
            <person name="Palma L."/>
            <person name="Frizzo L."/>
            <person name="Kaiser S."/>
            <person name="Berry C."/>
            <person name="Caballero P."/>
            <person name="Bode H.B."/>
            <person name="Del Valle E.E."/>
        </authorList>
    </citation>
    <scope>NUCLEOTIDE SEQUENCE [LARGE SCALE GENOMIC DNA]</scope>
    <source>
        <strain evidence="2">Reich</strain>
    </source>
</reference>
<dbReference type="RefSeq" id="WP_319924457.1">
    <property type="nucleotide sequence ID" value="NZ_VCDP01000002.1"/>
</dbReference>
<dbReference type="Proteomes" id="UP001271640">
    <property type="component" value="Unassembled WGS sequence"/>
</dbReference>
<dbReference type="EMBL" id="VCDP01000002">
    <property type="protein sequence ID" value="MDX7997722.1"/>
    <property type="molecule type" value="Genomic_DNA"/>
</dbReference>
<gene>
    <name evidence="1" type="ORF">FE394_00545</name>
</gene>